<evidence type="ECO:0000313" key="3">
    <source>
        <dbReference type="Proteomes" id="UP000030063"/>
    </source>
</evidence>
<organism evidence="2 3">
    <name type="scientific">Pseudomonas taeanensis MS-3</name>
    <dbReference type="NCBI Taxonomy" id="1395571"/>
    <lineage>
        <taxon>Bacteria</taxon>
        <taxon>Pseudomonadati</taxon>
        <taxon>Pseudomonadota</taxon>
        <taxon>Gammaproteobacteria</taxon>
        <taxon>Pseudomonadales</taxon>
        <taxon>Pseudomonadaceae</taxon>
        <taxon>Pseudomonas</taxon>
    </lineage>
</organism>
<dbReference type="PANTHER" id="PTHR43130:SF14">
    <property type="entry name" value="DJ-1_PFPI DOMAIN-CONTAINING PROTEIN"/>
    <property type="match status" value="1"/>
</dbReference>
<evidence type="ECO:0000259" key="1">
    <source>
        <dbReference type="Pfam" id="PF01965"/>
    </source>
</evidence>
<name>A0A0A1YG26_9PSED</name>
<proteinExistence type="predicted"/>
<comment type="caution">
    <text evidence="2">The sequence shown here is derived from an EMBL/GenBank/DDBJ whole genome shotgun (WGS) entry which is preliminary data.</text>
</comment>
<feature type="domain" description="DJ-1/PfpI" evidence="1">
    <location>
        <begin position="1"/>
        <end position="172"/>
    </location>
</feature>
<dbReference type="AlphaFoldDB" id="A0A0A1YG26"/>
<dbReference type="STRING" id="1395571.TMS3_0115340"/>
<dbReference type="InterPro" id="IPR002818">
    <property type="entry name" value="DJ-1/PfpI"/>
</dbReference>
<dbReference type="Proteomes" id="UP000030063">
    <property type="component" value="Unassembled WGS sequence"/>
</dbReference>
<reference evidence="2 3" key="1">
    <citation type="journal article" date="2014" name="Genome Announc.">
        <title>Draft Genome Sequence of Petroleum Oil-Degrading Marine Bacterium Pseudomonas taeanensis Strain MS-3, Isolated from a Crude Oil-Contaminated Seashore.</title>
        <authorList>
            <person name="Lee S.Y."/>
            <person name="Kim S.H."/>
            <person name="Lee D.G."/>
            <person name="Shin S."/>
            <person name="Yun S.H."/>
            <person name="Choi C.W."/>
            <person name="Chung Y.H."/>
            <person name="Choi J.S."/>
            <person name="Kahng H.Y."/>
            <person name="Kim S.I."/>
        </authorList>
    </citation>
    <scope>NUCLEOTIDE SEQUENCE [LARGE SCALE GENOMIC DNA]</scope>
    <source>
        <strain evidence="2 3">MS-3</strain>
    </source>
</reference>
<dbReference type="InterPro" id="IPR029062">
    <property type="entry name" value="Class_I_gatase-like"/>
</dbReference>
<dbReference type="SUPFAM" id="SSF52317">
    <property type="entry name" value="Class I glutamine amidotransferase-like"/>
    <property type="match status" value="1"/>
</dbReference>
<gene>
    <name evidence="2" type="ORF">TMS3_0115340</name>
</gene>
<keyword evidence="3" id="KW-1185">Reference proteome</keyword>
<dbReference type="eggNOG" id="COG4977">
    <property type="taxonomic scope" value="Bacteria"/>
</dbReference>
<protein>
    <submittedName>
        <fullName evidence="2">Thiamine biosynthesis protein ThiJ</fullName>
    </submittedName>
</protein>
<dbReference type="GO" id="GO:0006355">
    <property type="term" value="P:regulation of DNA-templated transcription"/>
    <property type="evidence" value="ECO:0007669"/>
    <property type="project" value="TreeGrafter"/>
</dbReference>
<dbReference type="EMBL" id="AWSQ01000004">
    <property type="protein sequence ID" value="KFX68860.1"/>
    <property type="molecule type" value="Genomic_DNA"/>
</dbReference>
<dbReference type="CDD" id="cd03139">
    <property type="entry name" value="GATase1_PfpI_2"/>
    <property type="match status" value="1"/>
</dbReference>
<dbReference type="Gene3D" id="3.40.50.880">
    <property type="match status" value="1"/>
</dbReference>
<accession>A0A0A1YG26</accession>
<sequence>MLLFPEVEILDFAGPYEVFSVASRVTRRDRLLPHAAFEVRTVAASASPLTARHGLRLIPDASFADELPCDVLIVPGGVVTQPLQDRATLNWIGATAVRAQLIASVCTGAFVLAEAGLLEGQMVTTHWEDIADLQRQYPHLKVVEGVPYVDLGTRITSAGISAGIGMSLHLVARILGDEVARATARQMQYDWVDHPGLP</sequence>
<dbReference type="Pfam" id="PF01965">
    <property type="entry name" value="DJ-1_PfpI"/>
    <property type="match status" value="1"/>
</dbReference>
<dbReference type="PANTHER" id="PTHR43130">
    <property type="entry name" value="ARAC-FAMILY TRANSCRIPTIONAL REGULATOR"/>
    <property type="match status" value="1"/>
</dbReference>
<evidence type="ECO:0000313" key="2">
    <source>
        <dbReference type="EMBL" id="KFX68860.1"/>
    </source>
</evidence>
<dbReference type="InterPro" id="IPR052158">
    <property type="entry name" value="INH-QAR"/>
</dbReference>